<dbReference type="AlphaFoldDB" id="A0A8E6B2W6"/>
<accession>A0A8E6B2W6</accession>
<dbReference type="EMBL" id="CP074694">
    <property type="protein sequence ID" value="QVL30302.1"/>
    <property type="molecule type" value="Genomic_DNA"/>
</dbReference>
<dbReference type="Proteomes" id="UP000676194">
    <property type="component" value="Chromosome"/>
</dbReference>
<evidence type="ECO:0000313" key="3">
    <source>
        <dbReference type="Proteomes" id="UP000676194"/>
    </source>
</evidence>
<reference evidence="2" key="1">
    <citation type="submission" date="2021-05" db="EMBL/GenBank/DDBJ databases">
        <title>Complete genome sequence of the cellulolytic planctomycete Telmatocola sphagniphila SP2T and characterization of the first cellulase from planctomycetes.</title>
        <authorList>
            <person name="Rakitin A.L."/>
            <person name="Beletsky A.V."/>
            <person name="Naumoff D.G."/>
            <person name="Kulichevskaya I.S."/>
            <person name="Mardanov A.V."/>
            <person name="Ravin N.V."/>
            <person name="Dedysh S.N."/>
        </authorList>
    </citation>
    <scope>NUCLEOTIDE SEQUENCE</scope>
    <source>
        <strain evidence="2">SP2T</strain>
    </source>
</reference>
<gene>
    <name evidence="2" type="ORF">KIH39_15730</name>
</gene>
<feature type="compositionally biased region" description="Basic and acidic residues" evidence="1">
    <location>
        <begin position="54"/>
        <end position="67"/>
    </location>
</feature>
<dbReference type="RefSeq" id="WP_213494179.1">
    <property type="nucleotide sequence ID" value="NZ_CP074694.1"/>
</dbReference>
<evidence type="ECO:0000256" key="1">
    <source>
        <dbReference type="SAM" id="MobiDB-lite"/>
    </source>
</evidence>
<evidence type="ECO:0000313" key="2">
    <source>
        <dbReference type="EMBL" id="QVL30302.1"/>
    </source>
</evidence>
<proteinExistence type="predicted"/>
<sequence length="170" mass="18898">MLKATVSLSRKLSQDYNSTGFTVSLDGEIPFPPSDHEGVLEKVSELFDLAEEALNREIEESRDREIDPPSSKTSPSIPTNNESSNGHANPARRTEPLSMNRPDYNSPNGKADQATPKQLQFLETMARRNKLTDQQLELRIKEVIGRPCTIHQLTKKEAGKVIDSLNAVKG</sequence>
<feature type="compositionally biased region" description="Low complexity" evidence="1">
    <location>
        <begin position="68"/>
        <end position="79"/>
    </location>
</feature>
<name>A0A8E6B2W6_9BACT</name>
<dbReference type="KEGG" id="tsph:KIH39_15730"/>
<keyword evidence="3" id="KW-1185">Reference proteome</keyword>
<organism evidence="2 3">
    <name type="scientific">Telmatocola sphagniphila</name>
    <dbReference type="NCBI Taxonomy" id="1123043"/>
    <lineage>
        <taxon>Bacteria</taxon>
        <taxon>Pseudomonadati</taxon>
        <taxon>Planctomycetota</taxon>
        <taxon>Planctomycetia</taxon>
        <taxon>Gemmatales</taxon>
        <taxon>Gemmataceae</taxon>
    </lineage>
</organism>
<feature type="region of interest" description="Disordered" evidence="1">
    <location>
        <begin position="54"/>
        <end position="116"/>
    </location>
</feature>
<protein>
    <submittedName>
        <fullName evidence="2">Uncharacterized protein</fullName>
    </submittedName>
</protein>